<protein>
    <submittedName>
        <fullName evidence="4">Fe-S cluster assembly protein SufD</fullName>
    </submittedName>
</protein>
<feature type="domain" description="SUF system FeS cluster assembly SufBD N-terminal" evidence="3">
    <location>
        <begin position="33"/>
        <end position="161"/>
    </location>
</feature>
<dbReference type="InterPro" id="IPR045595">
    <property type="entry name" value="SufBD_N"/>
</dbReference>
<evidence type="ECO:0000313" key="4">
    <source>
        <dbReference type="EMBL" id="MBI1620573.1"/>
    </source>
</evidence>
<accession>A0ABS0SDS6</accession>
<reference evidence="4 5" key="1">
    <citation type="submission" date="2020-10" db="EMBL/GenBank/DDBJ databases">
        <title>Aquamicrobium zhengzhouensis sp. nov., a exopolysaccharide producing bacterium isolated from farmland soil.</title>
        <authorList>
            <person name="Wang X."/>
        </authorList>
    </citation>
    <scope>NUCLEOTIDE SEQUENCE [LARGE SCALE GENOMIC DNA]</scope>
    <source>
        <strain evidence="5">cd-1</strain>
    </source>
</reference>
<dbReference type="InterPro" id="IPR055346">
    <property type="entry name" value="Fe-S_cluster_assembly_SufBD"/>
</dbReference>
<dbReference type="EMBL" id="JADGMQ010000004">
    <property type="protein sequence ID" value="MBI1620573.1"/>
    <property type="molecule type" value="Genomic_DNA"/>
</dbReference>
<dbReference type="NCBIfam" id="TIGR01981">
    <property type="entry name" value="sufD"/>
    <property type="match status" value="1"/>
</dbReference>
<proteinExistence type="inferred from homology"/>
<dbReference type="SUPFAM" id="SSF101960">
    <property type="entry name" value="Stabilizer of iron transporter SufD"/>
    <property type="match status" value="1"/>
</dbReference>
<evidence type="ECO:0000256" key="1">
    <source>
        <dbReference type="ARBA" id="ARBA00043967"/>
    </source>
</evidence>
<keyword evidence="5" id="KW-1185">Reference proteome</keyword>
<dbReference type="PANTHER" id="PTHR43575">
    <property type="entry name" value="PROTEIN ABCI7, CHLOROPLASTIC"/>
    <property type="match status" value="1"/>
</dbReference>
<dbReference type="Pfam" id="PF01458">
    <property type="entry name" value="SUFBD_core"/>
    <property type="match status" value="1"/>
</dbReference>
<dbReference type="PANTHER" id="PTHR43575:SF1">
    <property type="entry name" value="PROTEIN ABCI7, CHLOROPLASTIC"/>
    <property type="match status" value="1"/>
</dbReference>
<comment type="caution">
    <text evidence="4">The sequence shown here is derived from an EMBL/GenBank/DDBJ whole genome shotgun (WGS) entry which is preliminary data.</text>
</comment>
<dbReference type="InterPro" id="IPR011542">
    <property type="entry name" value="SUF_FeS_clus_asmbl_SufD"/>
</dbReference>
<sequence length="422" mass="45400">MNVHANPTLTTAEKALVDTFAERFSTFPGDPNVAHSRDNAIEQIKAGLPTRRVESWHYTDLRRLLTQVPSFEAGAAPQKLSTVLSGSTVLAVLDGVADTARPALDGVTVDRLADLLQAGDARVNLAPDAADDAIGAINSAFVADGYVLSVAEGATVSNPIELQNIQAGGQVHARFSLKAGARSSATIVERQSGDGAAFVSSVSTLELGEGADILWVIVQDQAETATHFGQFKAKLAKDAKLSLFVMNVGGKLVRQEIFVDVEGDHADFRLRGINLLGGETHCDVTMNLGHLAPHTTSTELVRNVVTDRAHAVFQGQIRVARPAQKTDAKMACNTLLLSDEAEISTKPELEIFADDVACGHGATVTEIHPDHLFYLMARGVEEKIARSLLIKAFLAEVVEELENEELVARLEEMLDDWFVRHA</sequence>
<dbReference type="InterPro" id="IPR000825">
    <property type="entry name" value="SUF_FeS_clus_asmbl_SufBD_core"/>
</dbReference>
<evidence type="ECO:0000313" key="5">
    <source>
        <dbReference type="Proteomes" id="UP000601789"/>
    </source>
</evidence>
<evidence type="ECO:0000259" key="2">
    <source>
        <dbReference type="Pfam" id="PF01458"/>
    </source>
</evidence>
<organism evidence="4 5">
    <name type="scientific">Aquamicrobium zhengzhouense</name>
    <dbReference type="NCBI Taxonomy" id="2781738"/>
    <lineage>
        <taxon>Bacteria</taxon>
        <taxon>Pseudomonadati</taxon>
        <taxon>Pseudomonadota</taxon>
        <taxon>Alphaproteobacteria</taxon>
        <taxon>Hyphomicrobiales</taxon>
        <taxon>Phyllobacteriaceae</taxon>
        <taxon>Aquamicrobium</taxon>
    </lineage>
</organism>
<dbReference type="Pfam" id="PF19295">
    <property type="entry name" value="SufBD_N"/>
    <property type="match status" value="1"/>
</dbReference>
<dbReference type="InterPro" id="IPR037284">
    <property type="entry name" value="SUF_FeS_clus_asmbl_SufBD_sf"/>
</dbReference>
<evidence type="ECO:0000259" key="3">
    <source>
        <dbReference type="Pfam" id="PF19295"/>
    </source>
</evidence>
<comment type="similarity">
    <text evidence="1">Belongs to the iron-sulfur cluster assembly SufBD family.</text>
</comment>
<dbReference type="Proteomes" id="UP000601789">
    <property type="component" value="Unassembled WGS sequence"/>
</dbReference>
<name>A0ABS0SDS6_9HYPH</name>
<gene>
    <name evidence="4" type="primary">sufD</name>
    <name evidence="4" type="ORF">IOD40_07855</name>
</gene>
<feature type="domain" description="SUF system FeS cluster assembly SufBD core" evidence="2">
    <location>
        <begin position="169"/>
        <end position="393"/>
    </location>
</feature>
<dbReference type="RefSeq" id="WP_198475989.1">
    <property type="nucleotide sequence ID" value="NZ_JADGMQ010000004.1"/>
</dbReference>